<keyword evidence="7" id="KW-0520">NAD</keyword>
<dbReference type="SUPFAM" id="SSF48179">
    <property type="entry name" value="6-phosphogluconate dehydrogenase C-terminal domain-like"/>
    <property type="match status" value="1"/>
</dbReference>
<dbReference type="InterPro" id="IPR003099">
    <property type="entry name" value="Prephen_DH"/>
</dbReference>
<evidence type="ECO:0000256" key="6">
    <source>
        <dbReference type="ARBA" id="ARBA00023002"/>
    </source>
</evidence>
<dbReference type="InterPro" id="IPR008927">
    <property type="entry name" value="6-PGluconate_DH-like_C_sf"/>
</dbReference>
<keyword evidence="4" id="KW-0827">Tyrosine biosynthesis</keyword>
<dbReference type="GO" id="GO:0070403">
    <property type="term" value="F:NAD+ binding"/>
    <property type="evidence" value="ECO:0007669"/>
    <property type="project" value="InterPro"/>
</dbReference>
<evidence type="ECO:0000256" key="4">
    <source>
        <dbReference type="ARBA" id="ARBA00022498"/>
    </source>
</evidence>
<keyword evidence="6" id="KW-0560">Oxidoreductase</keyword>
<comment type="catalytic activity">
    <reaction evidence="9">
        <text>prephenate + NAD(+) = 3-(4-hydroxyphenyl)pyruvate + CO2 + NADH</text>
        <dbReference type="Rhea" id="RHEA:13869"/>
        <dbReference type="ChEBI" id="CHEBI:16526"/>
        <dbReference type="ChEBI" id="CHEBI:29934"/>
        <dbReference type="ChEBI" id="CHEBI:36242"/>
        <dbReference type="ChEBI" id="CHEBI:57540"/>
        <dbReference type="ChEBI" id="CHEBI:57945"/>
        <dbReference type="EC" id="1.3.1.12"/>
    </reaction>
</comment>
<protein>
    <recommendedName>
        <fullName evidence="3">prephenate dehydrogenase</fullName>
        <ecNumber evidence="3">1.3.1.12</ecNumber>
    </recommendedName>
</protein>
<keyword evidence="8" id="KW-0057">Aromatic amino acid biosynthesis</keyword>
<organism evidence="11">
    <name type="scientific">uncultured Thiotrichaceae bacterium</name>
    <dbReference type="NCBI Taxonomy" id="298394"/>
    <lineage>
        <taxon>Bacteria</taxon>
        <taxon>Pseudomonadati</taxon>
        <taxon>Pseudomonadota</taxon>
        <taxon>Gammaproteobacteria</taxon>
        <taxon>Thiotrichales</taxon>
        <taxon>Thiotrichaceae</taxon>
        <taxon>environmental samples</taxon>
    </lineage>
</organism>
<accession>A0A6S6TSH1</accession>
<keyword evidence="5" id="KW-0028">Amino-acid biosynthesis</keyword>
<dbReference type="GO" id="GO:0008977">
    <property type="term" value="F:prephenate dehydrogenase (NAD+) activity"/>
    <property type="evidence" value="ECO:0007669"/>
    <property type="project" value="UniProtKB-EC"/>
</dbReference>
<dbReference type="Gene3D" id="1.10.3660.10">
    <property type="entry name" value="6-phosphogluconate dehydrogenase C-terminal like domain"/>
    <property type="match status" value="1"/>
</dbReference>
<evidence type="ECO:0000313" key="11">
    <source>
        <dbReference type="EMBL" id="CAA6822294.1"/>
    </source>
</evidence>
<feature type="domain" description="Prephenate/arogenate dehydrogenase" evidence="10">
    <location>
        <begin position="3"/>
        <end position="288"/>
    </location>
</feature>
<dbReference type="FunFam" id="3.40.50.720:FF:000208">
    <property type="entry name" value="Prephenate dehydrogenase"/>
    <property type="match status" value="1"/>
</dbReference>
<reference evidence="11" key="1">
    <citation type="submission" date="2020-01" db="EMBL/GenBank/DDBJ databases">
        <authorList>
            <person name="Meier V. D."/>
            <person name="Meier V D."/>
        </authorList>
    </citation>
    <scope>NUCLEOTIDE SEQUENCE</scope>
    <source>
        <strain evidence="11">HLG_WM_MAG_07</strain>
    </source>
</reference>
<dbReference type="FunFam" id="1.10.3660.10:FF:000003">
    <property type="entry name" value="Prephenate dehydrogenase"/>
    <property type="match status" value="1"/>
</dbReference>
<dbReference type="InterPro" id="IPR046825">
    <property type="entry name" value="PDH_C"/>
</dbReference>
<dbReference type="Gene3D" id="3.40.50.720">
    <property type="entry name" value="NAD(P)-binding Rossmann-like Domain"/>
    <property type="match status" value="1"/>
</dbReference>
<dbReference type="InterPro" id="IPR050812">
    <property type="entry name" value="Preph/Arog_dehydrog"/>
</dbReference>
<evidence type="ECO:0000256" key="9">
    <source>
        <dbReference type="ARBA" id="ARBA00049260"/>
    </source>
</evidence>
<evidence type="ECO:0000259" key="10">
    <source>
        <dbReference type="PROSITE" id="PS51176"/>
    </source>
</evidence>
<dbReference type="InterPro" id="IPR036291">
    <property type="entry name" value="NAD(P)-bd_dom_sf"/>
</dbReference>
<evidence type="ECO:0000256" key="3">
    <source>
        <dbReference type="ARBA" id="ARBA00012068"/>
    </source>
</evidence>
<dbReference type="PANTHER" id="PTHR21363:SF0">
    <property type="entry name" value="PREPHENATE DEHYDROGENASE [NADP(+)]"/>
    <property type="match status" value="1"/>
</dbReference>
<dbReference type="EC" id="1.3.1.12" evidence="3"/>
<dbReference type="EMBL" id="CACVAY010000110">
    <property type="protein sequence ID" value="CAA6822294.1"/>
    <property type="molecule type" value="Genomic_DNA"/>
</dbReference>
<evidence type="ECO:0000256" key="5">
    <source>
        <dbReference type="ARBA" id="ARBA00022605"/>
    </source>
</evidence>
<dbReference type="GO" id="GO:0004665">
    <property type="term" value="F:prephenate dehydrogenase (NADP+) activity"/>
    <property type="evidence" value="ECO:0007669"/>
    <property type="project" value="InterPro"/>
</dbReference>
<dbReference type="SUPFAM" id="SSF51735">
    <property type="entry name" value="NAD(P)-binding Rossmann-fold domains"/>
    <property type="match status" value="1"/>
</dbReference>
<comment type="similarity">
    <text evidence="2">Belongs to the prephenate/arogenate dehydrogenase family.</text>
</comment>
<dbReference type="Pfam" id="PF02153">
    <property type="entry name" value="PDH_N"/>
    <property type="match status" value="1"/>
</dbReference>
<evidence type="ECO:0000256" key="7">
    <source>
        <dbReference type="ARBA" id="ARBA00023027"/>
    </source>
</evidence>
<dbReference type="PANTHER" id="PTHR21363">
    <property type="entry name" value="PREPHENATE DEHYDROGENASE"/>
    <property type="match status" value="1"/>
</dbReference>
<evidence type="ECO:0000256" key="2">
    <source>
        <dbReference type="ARBA" id="ARBA00007964"/>
    </source>
</evidence>
<dbReference type="GO" id="GO:0006571">
    <property type="term" value="P:tyrosine biosynthetic process"/>
    <property type="evidence" value="ECO:0007669"/>
    <property type="project" value="UniProtKB-KW"/>
</dbReference>
<dbReference type="AlphaFoldDB" id="A0A6S6TSH1"/>
<evidence type="ECO:0000256" key="8">
    <source>
        <dbReference type="ARBA" id="ARBA00023141"/>
    </source>
</evidence>
<proteinExistence type="inferred from homology"/>
<gene>
    <name evidence="11" type="ORF">HELGO_WM6331</name>
</gene>
<sequence length="288" mass="31608">MIKQITIFGVGLIGGSLAMALNKAGFCEKIVGCSRNREHLQQAVELGVIDQFTTDPRLAVENADLIFLSVPLGAMASILTQIKDYIPKHAIITDGGSAKMSVKQAAEQAFDGKLPRNFVLGHPIAGREKSGVGAAIVNLYQDRKVILTPVTDTNTEALTTVTKMWQTTGAIVETLNVEEHDLTLAATSHLPHVLAYELISTLAQSDVSEDIFRYTAGGFQDFTRIASSDPVMWRDICLENRDAILTMLDEFTDNLQVLRKDIADSNAEAIYEEFSLAKDARDQAMRHR</sequence>
<dbReference type="PROSITE" id="PS51176">
    <property type="entry name" value="PDH_ADH"/>
    <property type="match status" value="1"/>
</dbReference>
<dbReference type="Pfam" id="PF20463">
    <property type="entry name" value="PDH_C"/>
    <property type="match status" value="1"/>
</dbReference>
<comment type="pathway">
    <text evidence="1">Amino-acid biosynthesis; L-tyrosine biosynthesis; (4-hydroxyphenyl)pyruvate from prephenate (NAD(+) route): step 1/1.</text>
</comment>
<dbReference type="InterPro" id="IPR046826">
    <property type="entry name" value="PDH_N"/>
</dbReference>
<name>A0A6S6TSH1_9GAMM</name>
<evidence type="ECO:0000256" key="1">
    <source>
        <dbReference type="ARBA" id="ARBA00005067"/>
    </source>
</evidence>